<dbReference type="RefSeq" id="WP_239562394.1">
    <property type="nucleotide sequence ID" value="NZ_JAFBCL010000001.1"/>
</dbReference>
<dbReference type="PANTHER" id="PTHR30055:SF234">
    <property type="entry name" value="HTH-TYPE TRANSCRIPTIONAL REGULATOR BETI"/>
    <property type="match status" value="1"/>
</dbReference>
<feature type="region of interest" description="Disordered" evidence="5">
    <location>
        <begin position="118"/>
        <end position="160"/>
    </location>
</feature>
<feature type="compositionally biased region" description="Low complexity" evidence="5">
    <location>
        <begin position="125"/>
        <end position="150"/>
    </location>
</feature>
<protein>
    <recommendedName>
        <fullName evidence="6">HTH tetR-type domain-containing protein</fullName>
    </recommendedName>
</protein>
<dbReference type="SUPFAM" id="SSF46689">
    <property type="entry name" value="Homeodomain-like"/>
    <property type="match status" value="1"/>
</dbReference>
<name>A0ABS2SFN0_9PSEU</name>
<dbReference type="PRINTS" id="PR00455">
    <property type="entry name" value="HTHTETR"/>
</dbReference>
<evidence type="ECO:0000313" key="7">
    <source>
        <dbReference type="EMBL" id="MBM7815061.1"/>
    </source>
</evidence>
<proteinExistence type="predicted"/>
<keyword evidence="3" id="KW-0804">Transcription</keyword>
<dbReference type="Proteomes" id="UP001195724">
    <property type="component" value="Unassembled WGS sequence"/>
</dbReference>
<keyword evidence="2 4" id="KW-0238">DNA-binding</keyword>
<dbReference type="InterPro" id="IPR009057">
    <property type="entry name" value="Homeodomain-like_sf"/>
</dbReference>
<evidence type="ECO:0000256" key="5">
    <source>
        <dbReference type="SAM" id="MobiDB-lite"/>
    </source>
</evidence>
<keyword evidence="1" id="KW-0805">Transcription regulation</keyword>
<keyword evidence="8" id="KW-1185">Reference proteome</keyword>
<evidence type="ECO:0000256" key="1">
    <source>
        <dbReference type="ARBA" id="ARBA00023015"/>
    </source>
</evidence>
<evidence type="ECO:0000256" key="3">
    <source>
        <dbReference type="ARBA" id="ARBA00023163"/>
    </source>
</evidence>
<evidence type="ECO:0000313" key="8">
    <source>
        <dbReference type="Proteomes" id="UP001195724"/>
    </source>
</evidence>
<organism evidence="7 8">
    <name type="scientific">Saccharothrix algeriensis</name>
    <dbReference type="NCBI Taxonomy" id="173560"/>
    <lineage>
        <taxon>Bacteria</taxon>
        <taxon>Bacillati</taxon>
        <taxon>Actinomycetota</taxon>
        <taxon>Actinomycetes</taxon>
        <taxon>Pseudonocardiales</taxon>
        <taxon>Pseudonocardiaceae</taxon>
        <taxon>Saccharothrix</taxon>
    </lineage>
</organism>
<reference evidence="7 8" key="1">
    <citation type="submission" date="2021-01" db="EMBL/GenBank/DDBJ databases">
        <title>Sequencing the genomes of 1000 actinobacteria strains.</title>
        <authorList>
            <person name="Klenk H.-P."/>
        </authorList>
    </citation>
    <scope>NUCLEOTIDE SEQUENCE [LARGE SCALE GENOMIC DNA]</scope>
    <source>
        <strain evidence="7 8">DSM 44581</strain>
    </source>
</reference>
<sequence length="237" mass="24492">MVRPLRRHVDEQILDRAAGLFARHGFAHTSLKDLADAVGLSKAGLLHHYPSKEALFDAAQEMGRAHSRRVLEQVLPLPSGPARDRRAVELLVDFALDRPGLIALASRAISALGAGDRDGAHDGADGSSRVSADGAGDSADNGSGDSADNGSGDGGRGADGGLDGADQFVFSVFEVDPDAGGTERLVRVVGMLGALAVLSLSANHEGDKTGWRPHIITTCLDALGHRGPRAGASQVEA</sequence>
<comment type="caution">
    <text evidence="7">The sequence shown here is derived from an EMBL/GenBank/DDBJ whole genome shotgun (WGS) entry which is preliminary data.</text>
</comment>
<dbReference type="EMBL" id="JAFBCL010000001">
    <property type="protein sequence ID" value="MBM7815061.1"/>
    <property type="molecule type" value="Genomic_DNA"/>
</dbReference>
<dbReference type="Gene3D" id="1.10.357.10">
    <property type="entry name" value="Tetracycline Repressor, domain 2"/>
    <property type="match status" value="1"/>
</dbReference>
<feature type="compositionally biased region" description="Gly residues" evidence="5">
    <location>
        <begin position="151"/>
        <end position="160"/>
    </location>
</feature>
<evidence type="ECO:0000256" key="4">
    <source>
        <dbReference type="PROSITE-ProRule" id="PRU00335"/>
    </source>
</evidence>
<feature type="domain" description="HTH tetR-type" evidence="6">
    <location>
        <begin position="7"/>
        <end position="67"/>
    </location>
</feature>
<dbReference type="PANTHER" id="PTHR30055">
    <property type="entry name" value="HTH-TYPE TRANSCRIPTIONAL REGULATOR RUTR"/>
    <property type="match status" value="1"/>
</dbReference>
<dbReference type="InterPro" id="IPR001647">
    <property type="entry name" value="HTH_TetR"/>
</dbReference>
<gene>
    <name evidence="7" type="ORF">JOE68_005926</name>
</gene>
<dbReference type="Pfam" id="PF00440">
    <property type="entry name" value="TetR_N"/>
    <property type="match status" value="1"/>
</dbReference>
<dbReference type="InterPro" id="IPR050109">
    <property type="entry name" value="HTH-type_TetR-like_transc_reg"/>
</dbReference>
<accession>A0ABS2SFN0</accession>
<feature type="DNA-binding region" description="H-T-H motif" evidence="4">
    <location>
        <begin position="30"/>
        <end position="49"/>
    </location>
</feature>
<evidence type="ECO:0000256" key="2">
    <source>
        <dbReference type="ARBA" id="ARBA00023125"/>
    </source>
</evidence>
<dbReference type="PROSITE" id="PS50977">
    <property type="entry name" value="HTH_TETR_2"/>
    <property type="match status" value="1"/>
</dbReference>
<evidence type="ECO:0000259" key="6">
    <source>
        <dbReference type="PROSITE" id="PS50977"/>
    </source>
</evidence>